<dbReference type="AlphaFoldDB" id="F2UEJ2"/>
<dbReference type="GeneID" id="16072967"/>
<dbReference type="EMBL" id="GL832971">
    <property type="protein sequence ID" value="EGD75042.1"/>
    <property type="molecule type" value="Genomic_DNA"/>
</dbReference>
<dbReference type="Proteomes" id="UP000007799">
    <property type="component" value="Unassembled WGS sequence"/>
</dbReference>
<keyword evidence="2" id="KW-1185">Reference proteome</keyword>
<proteinExistence type="predicted"/>
<sequence length="88" mass="10041">QVRTASLHQDYSHCSHPRFPWPSPYSDDQVSKRANVIAPCYELQQQGQDHVAGLQAHVRASTLHCAHFYLPAGTRRRSKKEQSRGTEE</sequence>
<protein>
    <submittedName>
        <fullName evidence="1">Uncharacterized protein</fullName>
    </submittedName>
</protein>
<gene>
    <name evidence="1" type="ORF">PTSG_12475</name>
</gene>
<accession>F2UEJ2</accession>
<dbReference type="KEGG" id="sre:PTSG_12475"/>
<dbReference type="InParanoid" id="F2UEJ2"/>
<dbReference type="RefSeq" id="XP_004992095.1">
    <property type="nucleotide sequence ID" value="XM_004992038.1"/>
</dbReference>
<reference evidence="1" key="1">
    <citation type="submission" date="2009-08" db="EMBL/GenBank/DDBJ databases">
        <title>Annotation of Salpingoeca rosetta.</title>
        <authorList>
            <consortium name="The Broad Institute Genome Sequencing Platform"/>
            <person name="Russ C."/>
            <person name="Cuomo C."/>
            <person name="Burger G."/>
            <person name="Gray M.W."/>
            <person name="Holland P.W.H."/>
            <person name="King N."/>
            <person name="Lang F.B.F."/>
            <person name="Roger A.J."/>
            <person name="Ruiz-Trillo I."/>
            <person name="Young S.K."/>
            <person name="Zeng Q."/>
            <person name="Gargeya S."/>
            <person name="Alvarado L."/>
            <person name="Berlin A."/>
            <person name="Chapman S.B."/>
            <person name="Chen Z."/>
            <person name="Freedman E."/>
            <person name="Gellesch M."/>
            <person name="Goldberg J."/>
            <person name="Griggs A."/>
            <person name="Gujja S."/>
            <person name="Heilman E."/>
            <person name="Heiman D."/>
            <person name="Howarth C."/>
            <person name="Mehta T."/>
            <person name="Neiman D."/>
            <person name="Pearson M."/>
            <person name="Roberts A."/>
            <person name="Saif S."/>
            <person name="Shea T."/>
            <person name="Shenoy N."/>
            <person name="Sisk P."/>
            <person name="Stolte C."/>
            <person name="Sykes S."/>
            <person name="White J."/>
            <person name="Yandava C."/>
            <person name="Haas B."/>
            <person name="Nusbaum C."/>
            <person name="Birren B."/>
        </authorList>
    </citation>
    <scope>NUCLEOTIDE SEQUENCE [LARGE SCALE GENOMIC DNA]</scope>
    <source>
        <strain evidence="1">ATCC 50818</strain>
    </source>
</reference>
<organism evidence="2">
    <name type="scientific">Salpingoeca rosetta (strain ATCC 50818 / BSB-021)</name>
    <dbReference type="NCBI Taxonomy" id="946362"/>
    <lineage>
        <taxon>Eukaryota</taxon>
        <taxon>Choanoflagellata</taxon>
        <taxon>Craspedida</taxon>
        <taxon>Salpingoecidae</taxon>
        <taxon>Salpingoeca</taxon>
    </lineage>
</organism>
<feature type="non-terminal residue" evidence="1">
    <location>
        <position position="1"/>
    </location>
</feature>
<evidence type="ECO:0000313" key="2">
    <source>
        <dbReference type="Proteomes" id="UP000007799"/>
    </source>
</evidence>
<name>F2UEJ2_SALR5</name>
<evidence type="ECO:0000313" key="1">
    <source>
        <dbReference type="EMBL" id="EGD75042.1"/>
    </source>
</evidence>